<name>R7QM18_CHOCR</name>
<evidence type="ECO:0000259" key="3">
    <source>
        <dbReference type="PROSITE" id="PS51192"/>
    </source>
</evidence>
<dbReference type="KEGG" id="ccp:CHC_T00000137001"/>
<protein>
    <submittedName>
        <fullName evidence="5">Uncharacterized protein</fullName>
    </submittedName>
</protein>
<feature type="region of interest" description="Disordered" evidence="2">
    <location>
        <begin position="1"/>
        <end position="30"/>
    </location>
</feature>
<dbReference type="PROSITE" id="PS51192">
    <property type="entry name" value="HELICASE_ATP_BIND_1"/>
    <property type="match status" value="1"/>
</dbReference>
<accession>R7QM18</accession>
<feature type="compositionally biased region" description="Basic and acidic residues" evidence="2">
    <location>
        <begin position="906"/>
        <end position="931"/>
    </location>
</feature>
<sequence length="985" mass="108891">MLPPSGTFRPRVRAGLSRPSPTNGAPRRSLLTSGRLTAPLSVAKSSRPAKLAPSGVSEILYYAVLYTKRSKKKRKSWLDGYILIKNDRHVELQNEDGKRVCAERCKPLGGMKEGNTLEIGNWELEVQNPVSEDDYISGRLFMKASIHSVTGLSATSRGMINAKRTPFKPLRPRNCSANRSITQGPVGPMHDPNAPNACVLLPTVKGALAGRDSFPIVLDPFLAKRMRPHQREGVKFLYHCVQGLFFMTGEGGQGAILADEMGLGKSLQAIGLIWTVLKQHPGGNPGVRKAVIVCPASLVQNWVNEVKKWLGDDRLEPVAVASGSSTFESKEALAAFINGNVRRLLIISYEMFRSYAEQMYKSKIGLLVCDEGHRLKSSQGNKTIEALKKLPCRGRVILTGTPVQNDLEEFFAVCDFVNPGCLNSLASFRTVFANPIIASRDSNASNSAMTIGDSRARELGRITSQFVLRRTSNILAKYLPPKHEVAIFCRLQQRQQTAYEKEAQSRFAVVSNTRRFSAALSAINFLRKICCHPDLVGASLDSEDEDLGFSDEEEVVHDKKEVLRQFQIGDSSKIQITLSICKASLRVQDRVILVSNYTSTLDFLQEALSRKNIQFCRLDGSTTVGHRGDIVRRFNAGSLGDVFLLSAKAGGVGLNLIGANRLILFDPDWNPATDLQAMARVWRDGQKKHVFVYRLLCTGTIEEKIFQRQLFKGELQSAVDREHHRDGNGTGVGEQNASKMMGSKEGNFSADELRDLFQYNSKLKFCDTLEVLQRSQEENLLDKDRGSPSSTLLDRFKKYQHIFEKKGGLSGEVFCGEDAVLDKALNADIESQGIVSYLYTKKTGTSAPGAGAGTVVSEIATKAIGAKAAQRRAENGEKVQLFDNDGDSEKSTSEDDEEIHVLLAMKRSERQREARKAAEQRDFGLKRDQSDTRIGSESSKRMRASSELLKDEAREGAQIDEGKDQEWDEAIREMENGLLDDLGGA</sequence>
<dbReference type="Gene3D" id="3.40.50.10810">
    <property type="entry name" value="Tandem AAA-ATPase domain"/>
    <property type="match status" value="1"/>
</dbReference>
<proteinExistence type="predicted"/>
<dbReference type="Gene3D" id="1.20.120.850">
    <property type="entry name" value="SWI2/SNF2 ATPases, N-terminal domain"/>
    <property type="match status" value="1"/>
</dbReference>
<dbReference type="InterPro" id="IPR000330">
    <property type="entry name" value="SNF2_N"/>
</dbReference>
<feature type="domain" description="Helicase C-terminal" evidence="4">
    <location>
        <begin position="579"/>
        <end position="726"/>
    </location>
</feature>
<dbReference type="CDD" id="cd18793">
    <property type="entry name" value="SF2_C_SNF"/>
    <property type="match status" value="1"/>
</dbReference>
<evidence type="ECO:0000256" key="1">
    <source>
        <dbReference type="ARBA" id="ARBA00022801"/>
    </source>
</evidence>
<dbReference type="CDD" id="cd18004">
    <property type="entry name" value="DEXHc_RAD54"/>
    <property type="match status" value="1"/>
</dbReference>
<evidence type="ECO:0000313" key="5">
    <source>
        <dbReference type="EMBL" id="CDF39149.1"/>
    </source>
</evidence>
<dbReference type="Pfam" id="PF00271">
    <property type="entry name" value="Helicase_C"/>
    <property type="match status" value="1"/>
</dbReference>
<dbReference type="InterPro" id="IPR049730">
    <property type="entry name" value="SNF2/RAD54-like_C"/>
</dbReference>
<organism evidence="5 6">
    <name type="scientific">Chondrus crispus</name>
    <name type="common">Carrageen Irish moss</name>
    <name type="synonym">Polymorpha crispa</name>
    <dbReference type="NCBI Taxonomy" id="2769"/>
    <lineage>
        <taxon>Eukaryota</taxon>
        <taxon>Rhodophyta</taxon>
        <taxon>Florideophyceae</taxon>
        <taxon>Rhodymeniophycidae</taxon>
        <taxon>Gigartinales</taxon>
        <taxon>Gigartinaceae</taxon>
        <taxon>Chondrus</taxon>
    </lineage>
</organism>
<evidence type="ECO:0000256" key="2">
    <source>
        <dbReference type="SAM" id="MobiDB-lite"/>
    </source>
</evidence>
<dbReference type="GO" id="GO:0007131">
    <property type="term" value="P:reciprocal meiotic recombination"/>
    <property type="evidence" value="ECO:0007669"/>
    <property type="project" value="TreeGrafter"/>
</dbReference>
<dbReference type="EMBL" id="HG002005">
    <property type="protein sequence ID" value="CDF39149.1"/>
    <property type="molecule type" value="Genomic_DNA"/>
</dbReference>
<dbReference type="InterPro" id="IPR018838">
    <property type="entry name" value="ZGRF1-like_N"/>
</dbReference>
<feature type="region of interest" description="Disordered" evidence="2">
    <location>
        <begin position="719"/>
        <end position="744"/>
    </location>
</feature>
<feature type="compositionally biased region" description="Basic and acidic residues" evidence="2">
    <location>
        <begin position="948"/>
        <end position="975"/>
    </location>
</feature>
<keyword evidence="6" id="KW-1185">Reference proteome</keyword>
<dbReference type="AlphaFoldDB" id="R7QM18"/>
<feature type="region of interest" description="Disordered" evidence="2">
    <location>
        <begin position="873"/>
        <end position="985"/>
    </location>
</feature>
<dbReference type="GO" id="GO:0015616">
    <property type="term" value="F:DNA translocase activity"/>
    <property type="evidence" value="ECO:0007669"/>
    <property type="project" value="TreeGrafter"/>
</dbReference>
<dbReference type="GO" id="GO:0005634">
    <property type="term" value="C:nucleus"/>
    <property type="evidence" value="ECO:0007669"/>
    <property type="project" value="TreeGrafter"/>
</dbReference>
<evidence type="ECO:0000259" key="4">
    <source>
        <dbReference type="PROSITE" id="PS51194"/>
    </source>
</evidence>
<dbReference type="SMART" id="SM00490">
    <property type="entry name" value="HELICc"/>
    <property type="match status" value="1"/>
</dbReference>
<dbReference type="FunFam" id="3.40.50.10810:FF:000020">
    <property type="entry name" value="DNA repair and recombination protein RAD54B"/>
    <property type="match status" value="1"/>
</dbReference>
<keyword evidence="1" id="KW-0378">Hydrolase</keyword>
<dbReference type="PANTHER" id="PTHR45629:SF7">
    <property type="entry name" value="DNA EXCISION REPAIR PROTEIN ERCC-6-RELATED"/>
    <property type="match status" value="1"/>
</dbReference>
<dbReference type="Gene3D" id="3.40.50.300">
    <property type="entry name" value="P-loop containing nucleotide triphosphate hydrolases"/>
    <property type="match status" value="1"/>
</dbReference>
<dbReference type="GO" id="GO:0000724">
    <property type="term" value="P:double-strand break repair via homologous recombination"/>
    <property type="evidence" value="ECO:0007669"/>
    <property type="project" value="TreeGrafter"/>
</dbReference>
<dbReference type="InterPro" id="IPR038718">
    <property type="entry name" value="SNF2-like_sf"/>
</dbReference>
<dbReference type="RefSeq" id="XP_005719060.1">
    <property type="nucleotide sequence ID" value="XM_005719003.1"/>
</dbReference>
<dbReference type="PROSITE" id="PS51194">
    <property type="entry name" value="HELICASE_CTER"/>
    <property type="match status" value="1"/>
</dbReference>
<dbReference type="OMA" id="CLLAHEM"/>
<dbReference type="STRING" id="2769.R7QM18"/>
<feature type="domain" description="Helicase ATP-binding" evidence="3">
    <location>
        <begin position="246"/>
        <end position="420"/>
    </location>
</feature>
<dbReference type="InterPro" id="IPR014001">
    <property type="entry name" value="Helicase_ATP-bd"/>
</dbReference>
<dbReference type="PhylomeDB" id="R7QM18"/>
<dbReference type="Proteomes" id="UP000012073">
    <property type="component" value="Unassembled WGS sequence"/>
</dbReference>
<dbReference type="InterPro" id="IPR050496">
    <property type="entry name" value="SNF2_RAD54_helicase_repair"/>
</dbReference>
<dbReference type="Pfam" id="PF10382">
    <property type="entry name" value="ZGRF1-like_N"/>
    <property type="match status" value="1"/>
</dbReference>
<dbReference type="GO" id="GO:0016787">
    <property type="term" value="F:hydrolase activity"/>
    <property type="evidence" value="ECO:0007669"/>
    <property type="project" value="UniProtKB-KW"/>
</dbReference>
<dbReference type="SMART" id="SM00487">
    <property type="entry name" value="DEXDc"/>
    <property type="match status" value="1"/>
</dbReference>
<gene>
    <name evidence="5" type="ORF">CHC_T00000137001</name>
</gene>
<dbReference type="InterPro" id="IPR027417">
    <property type="entry name" value="P-loop_NTPase"/>
</dbReference>
<dbReference type="PANTHER" id="PTHR45629">
    <property type="entry name" value="SNF2/RAD54 FAMILY MEMBER"/>
    <property type="match status" value="1"/>
</dbReference>
<dbReference type="OrthoDB" id="413460at2759"/>
<dbReference type="GO" id="GO:0005524">
    <property type="term" value="F:ATP binding"/>
    <property type="evidence" value="ECO:0007669"/>
    <property type="project" value="InterPro"/>
</dbReference>
<dbReference type="Gramene" id="CDF39149">
    <property type="protein sequence ID" value="CDF39149"/>
    <property type="gene ID" value="CHC_T00000137001"/>
</dbReference>
<dbReference type="SUPFAM" id="SSF52540">
    <property type="entry name" value="P-loop containing nucleoside triphosphate hydrolases"/>
    <property type="match status" value="2"/>
</dbReference>
<evidence type="ECO:0000313" key="6">
    <source>
        <dbReference type="Proteomes" id="UP000012073"/>
    </source>
</evidence>
<dbReference type="InterPro" id="IPR001650">
    <property type="entry name" value="Helicase_C-like"/>
</dbReference>
<reference evidence="6" key="1">
    <citation type="journal article" date="2013" name="Proc. Natl. Acad. Sci. U.S.A.">
        <title>Genome structure and metabolic features in the red seaweed Chondrus crispus shed light on evolution of the Archaeplastida.</title>
        <authorList>
            <person name="Collen J."/>
            <person name="Porcel B."/>
            <person name="Carre W."/>
            <person name="Ball S.G."/>
            <person name="Chaparro C."/>
            <person name="Tonon T."/>
            <person name="Barbeyron T."/>
            <person name="Michel G."/>
            <person name="Noel B."/>
            <person name="Valentin K."/>
            <person name="Elias M."/>
            <person name="Artiguenave F."/>
            <person name="Arun A."/>
            <person name="Aury J.M."/>
            <person name="Barbosa-Neto J.F."/>
            <person name="Bothwell J.H."/>
            <person name="Bouget F.Y."/>
            <person name="Brillet L."/>
            <person name="Cabello-Hurtado F."/>
            <person name="Capella-Gutierrez S."/>
            <person name="Charrier B."/>
            <person name="Cladiere L."/>
            <person name="Cock J.M."/>
            <person name="Coelho S.M."/>
            <person name="Colleoni C."/>
            <person name="Czjzek M."/>
            <person name="Da Silva C."/>
            <person name="Delage L."/>
            <person name="Denoeud F."/>
            <person name="Deschamps P."/>
            <person name="Dittami S.M."/>
            <person name="Gabaldon T."/>
            <person name="Gachon C.M."/>
            <person name="Groisillier A."/>
            <person name="Herve C."/>
            <person name="Jabbari K."/>
            <person name="Katinka M."/>
            <person name="Kloareg B."/>
            <person name="Kowalczyk N."/>
            <person name="Labadie K."/>
            <person name="Leblanc C."/>
            <person name="Lopez P.J."/>
            <person name="McLachlan D.H."/>
            <person name="Meslet-Cladiere L."/>
            <person name="Moustafa A."/>
            <person name="Nehr Z."/>
            <person name="Nyvall Collen P."/>
            <person name="Panaud O."/>
            <person name="Partensky F."/>
            <person name="Poulain J."/>
            <person name="Rensing S.A."/>
            <person name="Rousvoal S."/>
            <person name="Samson G."/>
            <person name="Symeonidi A."/>
            <person name="Weissenbach J."/>
            <person name="Zambounis A."/>
            <person name="Wincker P."/>
            <person name="Boyen C."/>
        </authorList>
    </citation>
    <scope>NUCLEOTIDE SEQUENCE [LARGE SCALE GENOMIC DNA]</scope>
    <source>
        <strain evidence="6">cv. Stackhouse</strain>
    </source>
</reference>
<dbReference type="GeneID" id="17326779"/>
<dbReference type="Pfam" id="PF00176">
    <property type="entry name" value="SNF2-rel_dom"/>
    <property type="match status" value="1"/>
</dbReference>